<proteinExistence type="predicted"/>
<accession>A0A3P1T106</accession>
<dbReference type="RefSeq" id="WP_124845970.1">
    <property type="nucleotide sequence ID" value="NZ_RQZG01000025.1"/>
</dbReference>
<protein>
    <submittedName>
        <fullName evidence="1">Uncharacterized protein</fullName>
    </submittedName>
</protein>
<dbReference type="Proteomes" id="UP000280819">
    <property type="component" value="Unassembled WGS sequence"/>
</dbReference>
<name>A0A3P1T106_9ACTN</name>
<reference evidence="1 2" key="1">
    <citation type="submission" date="2018-11" db="EMBL/GenBank/DDBJ databases">
        <title>Genomes From Bacteria Associated with the Canine Oral Cavity: a Test Case for Automated Genome-Based Taxonomic Assignment.</title>
        <authorList>
            <person name="Coil D.A."/>
            <person name="Jospin G."/>
            <person name="Darling A.E."/>
            <person name="Wallis C."/>
            <person name="Davis I.J."/>
            <person name="Harris S."/>
            <person name="Eisen J.A."/>
            <person name="Holcombe L.J."/>
            <person name="O'Flynn C."/>
        </authorList>
    </citation>
    <scope>NUCLEOTIDE SEQUENCE [LARGE SCALE GENOMIC DNA]</scope>
    <source>
        <strain evidence="1 2">OH887_COT-365</strain>
    </source>
</reference>
<evidence type="ECO:0000313" key="2">
    <source>
        <dbReference type="Proteomes" id="UP000280819"/>
    </source>
</evidence>
<dbReference type="EMBL" id="RQZG01000025">
    <property type="protein sequence ID" value="RRD03202.1"/>
    <property type="molecule type" value="Genomic_DNA"/>
</dbReference>
<comment type="caution">
    <text evidence="1">The sequence shown here is derived from an EMBL/GenBank/DDBJ whole genome shotgun (WGS) entry which is preliminary data.</text>
</comment>
<sequence length="67" mass="7377">MTRPSQWTDHIRDLLDQASDQQVRAYTDRLLSLIGQVADEGPRTPVSDVIDEAAALTTEILNDPEGA</sequence>
<dbReference type="AlphaFoldDB" id="A0A3P1T106"/>
<evidence type="ECO:0000313" key="1">
    <source>
        <dbReference type="EMBL" id="RRD03202.1"/>
    </source>
</evidence>
<gene>
    <name evidence="1" type="ORF">EII34_14945</name>
</gene>
<organism evidence="1 2">
    <name type="scientific">Arachnia propionica</name>
    <dbReference type="NCBI Taxonomy" id="1750"/>
    <lineage>
        <taxon>Bacteria</taxon>
        <taxon>Bacillati</taxon>
        <taxon>Actinomycetota</taxon>
        <taxon>Actinomycetes</taxon>
        <taxon>Propionibacteriales</taxon>
        <taxon>Propionibacteriaceae</taxon>
        <taxon>Arachnia</taxon>
    </lineage>
</organism>